<evidence type="ECO:0000313" key="4">
    <source>
        <dbReference type="Proteomes" id="UP001145069"/>
    </source>
</evidence>
<keyword evidence="3" id="KW-0482">Metalloprotease</keyword>
<evidence type="ECO:0000313" key="3">
    <source>
        <dbReference type="EMBL" id="MDC3418600.1"/>
    </source>
</evidence>
<dbReference type="AlphaFoldDB" id="A0A9X4AHR2"/>
<feature type="transmembrane region" description="Helical" evidence="1">
    <location>
        <begin position="77"/>
        <end position="98"/>
    </location>
</feature>
<name>A0A9X4AHR2_9BACI</name>
<keyword evidence="1" id="KW-0472">Membrane</keyword>
<dbReference type="InterPro" id="IPR003675">
    <property type="entry name" value="Rce1/LyrA-like_dom"/>
</dbReference>
<keyword evidence="3" id="KW-0378">Hydrolase</keyword>
<dbReference type="GO" id="GO:0004175">
    <property type="term" value="F:endopeptidase activity"/>
    <property type="evidence" value="ECO:0007669"/>
    <property type="project" value="UniProtKB-ARBA"/>
</dbReference>
<evidence type="ECO:0000256" key="1">
    <source>
        <dbReference type="SAM" id="Phobius"/>
    </source>
</evidence>
<keyword evidence="4" id="KW-1185">Reference proteome</keyword>
<feature type="transmembrane region" description="Helical" evidence="1">
    <location>
        <begin position="173"/>
        <end position="191"/>
    </location>
</feature>
<dbReference type="RefSeq" id="WP_272447669.1">
    <property type="nucleotide sequence ID" value="NZ_JAMQKC010000034.1"/>
</dbReference>
<organism evidence="3 4">
    <name type="scientific">Aquibacillus salsiterrae</name>
    <dbReference type="NCBI Taxonomy" id="2950439"/>
    <lineage>
        <taxon>Bacteria</taxon>
        <taxon>Bacillati</taxon>
        <taxon>Bacillota</taxon>
        <taxon>Bacilli</taxon>
        <taxon>Bacillales</taxon>
        <taxon>Bacillaceae</taxon>
        <taxon>Aquibacillus</taxon>
    </lineage>
</organism>
<gene>
    <name evidence="3" type="ORF">NC799_17215</name>
</gene>
<comment type="caution">
    <text evidence="3">The sequence shown here is derived from an EMBL/GenBank/DDBJ whole genome shotgun (WGS) entry which is preliminary data.</text>
</comment>
<feature type="transmembrane region" description="Helical" evidence="1">
    <location>
        <begin position="7"/>
        <end position="26"/>
    </location>
</feature>
<evidence type="ECO:0000259" key="2">
    <source>
        <dbReference type="Pfam" id="PF02517"/>
    </source>
</evidence>
<dbReference type="Proteomes" id="UP001145069">
    <property type="component" value="Unassembled WGS sequence"/>
</dbReference>
<sequence>MPRKYWYIILIYIGMQFSSIITVPLLDIIKIDQTTLVASWSVFSFAVALIIILYLLRGEMNHALNEDRIEGAAIGSIVTWSIIGVVMAFVAQSIAVTLETYVFGIKPGSENTMNIMNIARAVPIFIIVVTIIAPILEEIIFRKIIFGSIYKRTNLIIGALGSAFIFALVHNDFAHILTYTAMGLVFAYLYVKTKRIIVPIITHMAMNSITVLAQYNTDPEEMEKMLDKVNQLQQMIFFGG</sequence>
<reference evidence="3" key="1">
    <citation type="submission" date="2022-06" db="EMBL/GenBank/DDBJ databases">
        <title>Aquibacillus sp. a new bacterium isolated from soil saline samples.</title>
        <authorList>
            <person name="Galisteo C."/>
            <person name="De La Haba R."/>
            <person name="Sanchez-Porro C."/>
            <person name="Ventosa A."/>
        </authorList>
    </citation>
    <scope>NUCLEOTIDE SEQUENCE</scope>
    <source>
        <strain evidence="3">3ASR75-54</strain>
    </source>
</reference>
<dbReference type="EMBL" id="JAMQKC010000034">
    <property type="protein sequence ID" value="MDC3418600.1"/>
    <property type="molecule type" value="Genomic_DNA"/>
</dbReference>
<keyword evidence="1" id="KW-0812">Transmembrane</keyword>
<dbReference type="InterPro" id="IPR052710">
    <property type="entry name" value="CAAX_protease"/>
</dbReference>
<feature type="transmembrane region" description="Helical" evidence="1">
    <location>
        <begin position="118"/>
        <end position="137"/>
    </location>
</feature>
<accession>A0A9X4AHR2</accession>
<feature type="transmembrane region" description="Helical" evidence="1">
    <location>
        <begin position="38"/>
        <end position="56"/>
    </location>
</feature>
<dbReference type="PANTHER" id="PTHR36435:SF6">
    <property type="entry name" value="ABORTIVE INFECTION PROTEIN"/>
    <property type="match status" value="1"/>
</dbReference>
<keyword evidence="1" id="KW-1133">Transmembrane helix</keyword>
<dbReference type="GO" id="GO:0008237">
    <property type="term" value="F:metallopeptidase activity"/>
    <property type="evidence" value="ECO:0007669"/>
    <property type="project" value="UniProtKB-KW"/>
</dbReference>
<feature type="domain" description="CAAX prenyl protease 2/Lysostaphin resistance protein A-like" evidence="2">
    <location>
        <begin position="123"/>
        <end position="208"/>
    </location>
</feature>
<dbReference type="Pfam" id="PF02517">
    <property type="entry name" value="Rce1-like"/>
    <property type="match status" value="1"/>
</dbReference>
<dbReference type="PANTHER" id="PTHR36435">
    <property type="entry name" value="SLR1288 PROTEIN"/>
    <property type="match status" value="1"/>
</dbReference>
<proteinExistence type="predicted"/>
<keyword evidence="3" id="KW-0645">Protease</keyword>
<dbReference type="GO" id="GO:0080120">
    <property type="term" value="P:CAAX-box protein maturation"/>
    <property type="evidence" value="ECO:0007669"/>
    <property type="project" value="UniProtKB-ARBA"/>
</dbReference>
<protein>
    <submittedName>
        <fullName evidence="3">CPBP family intramembrane metalloprotease</fullName>
    </submittedName>
</protein>
<feature type="transmembrane region" description="Helical" evidence="1">
    <location>
        <begin position="149"/>
        <end position="167"/>
    </location>
</feature>